<keyword evidence="3 6" id="KW-0812">Transmembrane</keyword>
<evidence type="ECO:0000256" key="3">
    <source>
        <dbReference type="ARBA" id="ARBA00022692"/>
    </source>
</evidence>
<organism evidence="8 9">
    <name type="scientific">Virgibacillus byunsanensis</name>
    <dbReference type="NCBI Taxonomy" id="570945"/>
    <lineage>
        <taxon>Bacteria</taxon>
        <taxon>Bacillati</taxon>
        <taxon>Bacillota</taxon>
        <taxon>Bacilli</taxon>
        <taxon>Bacillales</taxon>
        <taxon>Bacillaceae</taxon>
        <taxon>Virgibacillus</taxon>
    </lineage>
</organism>
<comment type="caution">
    <text evidence="8">The sequence shown here is derived from an EMBL/GenBank/DDBJ whole genome shotgun (WGS) entry which is preliminary data.</text>
</comment>
<dbReference type="PANTHER" id="PTHR34187">
    <property type="entry name" value="FGR18P"/>
    <property type="match status" value="1"/>
</dbReference>
<gene>
    <name evidence="8" type="ORF">ACFQ3N_17855</name>
</gene>
<feature type="transmembrane region" description="Helical" evidence="6">
    <location>
        <begin position="21"/>
        <end position="43"/>
    </location>
</feature>
<evidence type="ECO:0000256" key="6">
    <source>
        <dbReference type="SAM" id="Phobius"/>
    </source>
</evidence>
<comment type="subcellular location">
    <subcellularLocation>
        <location evidence="1">Cell membrane</location>
        <topology evidence="1">Multi-pass membrane protein</topology>
    </subcellularLocation>
</comment>
<feature type="transmembrane region" description="Helical" evidence="6">
    <location>
        <begin position="96"/>
        <end position="119"/>
    </location>
</feature>
<evidence type="ECO:0000259" key="7">
    <source>
        <dbReference type="Pfam" id="PF02656"/>
    </source>
</evidence>
<dbReference type="EMBL" id="JBHTKJ010000065">
    <property type="protein sequence ID" value="MFD1040241.1"/>
    <property type="molecule type" value="Genomic_DNA"/>
</dbReference>
<dbReference type="InterPro" id="IPR003807">
    <property type="entry name" value="DUF202"/>
</dbReference>
<feature type="transmembrane region" description="Helical" evidence="6">
    <location>
        <begin position="55"/>
        <end position="76"/>
    </location>
</feature>
<keyword evidence="9" id="KW-1185">Reference proteome</keyword>
<evidence type="ECO:0000256" key="1">
    <source>
        <dbReference type="ARBA" id="ARBA00004651"/>
    </source>
</evidence>
<evidence type="ECO:0000313" key="8">
    <source>
        <dbReference type="EMBL" id="MFD1040241.1"/>
    </source>
</evidence>
<keyword evidence="4 6" id="KW-1133">Transmembrane helix</keyword>
<dbReference type="Proteomes" id="UP001597040">
    <property type="component" value="Unassembled WGS sequence"/>
</dbReference>
<evidence type="ECO:0000256" key="4">
    <source>
        <dbReference type="ARBA" id="ARBA00022989"/>
    </source>
</evidence>
<dbReference type="PANTHER" id="PTHR34187:SF2">
    <property type="entry name" value="DUF202 DOMAIN-CONTAINING PROTEIN"/>
    <property type="match status" value="1"/>
</dbReference>
<reference evidence="9" key="1">
    <citation type="journal article" date="2019" name="Int. J. Syst. Evol. Microbiol.">
        <title>The Global Catalogue of Microorganisms (GCM) 10K type strain sequencing project: providing services to taxonomists for standard genome sequencing and annotation.</title>
        <authorList>
            <consortium name="The Broad Institute Genomics Platform"/>
            <consortium name="The Broad Institute Genome Sequencing Center for Infectious Disease"/>
            <person name="Wu L."/>
            <person name="Ma J."/>
        </authorList>
    </citation>
    <scope>NUCLEOTIDE SEQUENCE [LARGE SCALE GENOMIC DNA]</scope>
    <source>
        <strain evidence="9">CCUG 56754</strain>
    </source>
</reference>
<dbReference type="Pfam" id="PF02656">
    <property type="entry name" value="DUF202"/>
    <property type="match status" value="1"/>
</dbReference>
<keyword evidence="5 6" id="KW-0472">Membrane</keyword>
<dbReference type="InterPro" id="IPR052053">
    <property type="entry name" value="IM_YidH-like"/>
</dbReference>
<keyword evidence="2" id="KW-1003">Cell membrane</keyword>
<proteinExistence type="predicted"/>
<evidence type="ECO:0000256" key="5">
    <source>
        <dbReference type="ARBA" id="ARBA00023136"/>
    </source>
</evidence>
<name>A0ABW3LS61_9BACI</name>
<evidence type="ECO:0000313" key="9">
    <source>
        <dbReference type="Proteomes" id="UP001597040"/>
    </source>
</evidence>
<sequence length="121" mass="13948">MKNENDESKYVTQHLANERTYLAWVRTALAIIGIGFLATTLHFNTPMNEHVNNSLIVLISLFTLLFGLITISFSTLIYIRNRRNINTQSFHSSFKLIIFMTCVICLVLFLVSIYSLFVIKQ</sequence>
<feature type="domain" description="DUF202" evidence="7">
    <location>
        <begin position="13"/>
        <end position="83"/>
    </location>
</feature>
<evidence type="ECO:0000256" key="2">
    <source>
        <dbReference type="ARBA" id="ARBA00022475"/>
    </source>
</evidence>
<accession>A0ABW3LS61</accession>
<protein>
    <submittedName>
        <fullName evidence="8">YidH family protein</fullName>
    </submittedName>
</protein>
<dbReference type="RefSeq" id="WP_390364131.1">
    <property type="nucleotide sequence ID" value="NZ_JBHTKJ010000065.1"/>
</dbReference>